<dbReference type="PANTHER" id="PTHR43547">
    <property type="entry name" value="TWO-COMPONENT HISTIDINE KINASE"/>
    <property type="match status" value="1"/>
</dbReference>
<dbReference type="InterPro" id="IPR009057">
    <property type="entry name" value="Homeodomain-like_sf"/>
</dbReference>
<dbReference type="GO" id="GO:0003700">
    <property type="term" value="F:DNA-binding transcription factor activity"/>
    <property type="evidence" value="ECO:0007669"/>
    <property type="project" value="InterPro"/>
</dbReference>
<dbReference type="CDD" id="cd16922">
    <property type="entry name" value="HATPase_EvgS-ArcB-TorS-like"/>
    <property type="match status" value="1"/>
</dbReference>
<dbReference type="InterPro" id="IPR011006">
    <property type="entry name" value="CheY-like_superfamily"/>
</dbReference>
<keyword evidence="5" id="KW-0547">Nucleotide-binding</keyword>
<dbReference type="Gene3D" id="2.60.40.10">
    <property type="entry name" value="Immunoglobulins"/>
    <property type="match status" value="1"/>
</dbReference>
<keyword evidence="14" id="KW-0732">Signal</keyword>
<keyword evidence="6 18" id="KW-0418">Kinase</keyword>
<dbReference type="PRINTS" id="PR00344">
    <property type="entry name" value="BCTRLSENSOR"/>
</dbReference>
<dbReference type="GO" id="GO:0043565">
    <property type="term" value="F:sequence-specific DNA binding"/>
    <property type="evidence" value="ECO:0007669"/>
    <property type="project" value="InterPro"/>
</dbReference>
<evidence type="ECO:0000313" key="18">
    <source>
        <dbReference type="EMBL" id="PTQ96650.1"/>
    </source>
</evidence>
<keyword evidence="9" id="KW-0805">Transcription regulation</keyword>
<dbReference type="SUPFAM" id="SSF63829">
    <property type="entry name" value="Calcium-dependent phosphotriesterase"/>
    <property type="match status" value="2"/>
</dbReference>
<sequence length="1381" mass="154662">MFWLIVLWMPLYSNAQNAINFTSITAKEGLASNTVSTIIKDRYGLMWFGTTNGLTKYDGTNFITYRHDPENSGSLPANEVLVSMEDKTGTLWIATGGGGLCAYDRESDRFVPFKGDGSWAELPGISIRALCQDHEGWIWVATYSDLRKIDPRTGRIVKLPILSADPEERKNFVALSLLEDSHQQMWVGTNQGLYLYNRQANRFTRFVHEANNPNSLSSSIVKCVAQDTRGNLWLGTFDGLNKWLGGNNFKAYRHNGDSRSGISNNTIFSLSANKNGTLWVGTEDGVDIYSPTTDSFEWLASNPRNIFSLKNNSIRSIFIDKAGIYWVGTFAGGISKYDQHLPLFNLKLSDPFDPAGLKSPFVPSITAYPNGKIVIGTDGAGIEFFDRKTGLFTLFTLRSKLSPDRKDLVVMALYVDRKGNLWAGTYHNGLFRIDANGQSEQFLAGNTDKNLSCNDITAITEDSKGNIWIGTLGHGVDIYDPAGKRFSYLNNNKDLPGTQASLPINDFISAIAVSPGGDVWIGSPGTGIAVYHPNSKTFTLYTRENSHLANGVISHLLVAKDGTVWVATNQGISYFDKATRKFQSFTEKDGLASGFAKMILEGDEGLLWVSTDRGISSFDRKRKLFRNFGAENGVQQGAFLVGSGVKASNGDVFFGGQDGFNYFNPAKLPNPSVPGPVLLNDLKVSNVSVIPGEQSPIKQQINIAKEMVLKYGQNFAISYGVLDFTSAKQAQYAYRLKGYDKDWNYVHRAHTANYTNIDPGTYVFQVKANNNDKAWDTPVTEIKITILPPFWRSIYAYIIYFLLIGGSLLWIRRRGINKIRREFEIEQEKLQVKQLIEHERLEAERLHELDLLKIKFLTDLSHEFRTPISLILAPVEKLLERNFEVDDAEHLHMINRNVRRLLNLVNQLLDIRKMEEQELKLELIQADAISFIRETADSFKDIAVKKQITFQIKVACDNWTVLFDKDKIERIIFNLLSNAFKFTPKGGVVSLSMELTDLNEERPALLVKVSDTGIGISADHIDKIFDRFYQVDNQDAVIKQGTGIGLSITREFVELHGGNVAVKSTPGRGTEFSIKLPLVRPEPSAPDADDVNVSDLNFPEARQPAEGESAEDKATDQRVTVLLVEDNDELRYYLADHLSKHYRIIEAANGKEGWQKALSAHPQLVISDISMPYMSGIELSKKLKADKRTCHIPVILLTAMTGEEEQLRGLQSGANDYLTKPFNFQILLTKVANLLDLNKHLKDTYTKQIQVTSEPLEIESTDVKLLNKVIKYIDDRLSDPDLSVEDLSKHVGMSRGSLYYKLRELTGLTPIEYMRTVKLDKAAVLLENSDYNVAQVAYMTGFGTPSYFSRMFKAKYGVLPSEYLNTKRGNKGKINTSSVSE</sequence>
<dbReference type="Pfam" id="PF00512">
    <property type="entry name" value="HisKA"/>
    <property type="match status" value="1"/>
</dbReference>
<dbReference type="InterPro" id="IPR036097">
    <property type="entry name" value="HisK_dim/P_sf"/>
</dbReference>
<dbReference type="Pfam" id="PF07495">
    <property type="entry name" value="Y_Y_Y"/>
    <property type="match status" value="1"/>
</dbReference>
<dbReference type="PROSITE" id="PS00041">
    <property type="entry name" value="HTH_ARAC_FAMILY_1"/>
    <property type="match status" value="1"/>
</dbReference>
<dbReference type="SMART" id="SM00448">
    <property type="entry name" value="REC"/>
    <property type="match status" value="1"/>
</dbReference>
<dbReference type="SUPFAM" id="SSF55874">
    <property type="entry name" value="ATPase domain of HSP90 chaperone/DNA topoisomerase II/histidine kinase"/>
    <property type="match status" value="1"/>
</dbReference>
<evidence type="ECO:0000313" key="19">
    <source>
        <dbReference type="Proteomes" id="UP000244168"/>
    </source>
</evidence>
<keyword evidence="11" id="KW-0804">Transcription</keyword>
<dbReference type="InterPro" id="IPR003594">
    <property type="entry name" value="HATPase_dom"/>
</dbReference>
<evidence type="ECO:0000256" key="11">
    <source>
        <dbReference type="ARBA" id="ARBA00023163"/>
    </source>
</evidence>
<evidence type="ECO:0000256" key="8">
    <source>
        <dbReference type="ARBA" id="ARBA00023012"/>
    </source>
</evidence>
<evidence type="ECO:0000256" key="14">
    <source>
        <dbReference type="SAM" id="SignalP"/>
    </source>
</evidence>
<dbReference type="SMART" id="SM00342">
    <property type="entry name" value="HTH_ARAC"/>
    <property type="match status" value="1"/>
</dbReference>
<evidence type="ECO:0000256" key="2">
    <source>
        <dbReference type="ARBA" id="ARBA00012438"/>
    </source>
</evidence>
<name>A0A2T5J9A5_9SPHI</name>
<proteinExistence type="predicted"/>
<dbReference type="InterPro" id="IPR013783">
    <property type="entry name" value="Ig-like_fold"/>
</dbReference>
<dbReference type="InterPro" id="IPR005467">
    <property type="entry name" value="His_kinase_dom"/>
</dbReference>
<dbReference type="RefSeq" id="WP_170113602.1">
    <property type="nucleotide sequence ID" value="NZ_CP160205.1"/>
</dbReference>
<keyword evidence="8" id="KW-0902">Two-component regulatory system</keyword>
<dbReference type="Pfam" id="PF12833">
    <property type="entry name" value="HTH_18"/>
    <property type="match status" value="1"/>
</dbReference>
<feature type="modified residue" description="4-aspartylphosphate" evidence="12">
    <location>
        <position position="1168"/>
    </location>
</feature>
<dbReference type="FunFam" id="1.10.287.130:FF:000045">
    <property type="entry name" value="Two-component system sensor histidine kinase/response regulator"/>
    <property type="match status" value="1"/>
</dbReference>
<comment type="catalytic activity">
    <reaction evidence="1">
        <text>ATP + protein L-histidine = ADP + protein N-phospho-L-histidine.</text>
        <dbReference type="EC" id="2.7.13.3"/>
    </reaction>
</comment>
<dbReference type="SMART" id="SM00387">
    <property type="entry name" value="HATPase_c"/>
    <property type="match status" value="1"/>
</dbReference>
<evidence type="ECO:0000256" key="4">
    <source>
        <dbReference type="ARBA" id="ARBA00022679"/>
    </source>
</evidence>
<dbReference type="CDD" id="cd17574">
    <property type="entry name" value="REC_OmpR"/>
    <property type="match status" value="1"/>
</dbReference>
<dbReference type="PROSITE" id="PS01124">
    <property type="entry name" value="HTH_ARAC_FAMILY_2"/>
    <property type="match status" value="1"/>
</dbReference>
<evidence type="ECO:0000259" key="17">
    <source>
        <dbReference type="PROSITE" id="PS50110"/>
    </source>
</evidence>
<feature type="chain" id="PRO_5015650718" description="histidine kinase" evidence="14">
    <location>
        <begin position="19"/>
        <end position="1381"/>
    </location>
</feature>
<dbReference type="Gene3D" id="3.30.565.10">
    <property type="entry name" value="Histidine kinase-like ATPase, C-terminal domain"/>
    <property type="match status" value="1"/>
</dbReference>
<dbReference type="PROSITE" id="PS50109">
    <property type="entry name" value="HIS_KIN"/>
    <property type="match status" value="1"/>
</dbReference>
<dbReference type="Pfam" id="PF07494">
    <property type="entry name" value="Reg_prop"/>
    <property type="match status" value="7"/>
</dbReference>
<keyword evidence="7" id="KW-0067">ATP-binding</keyword>
<dbReference type="InterPro" id="IPR036890">
    <property type="entry name" value="HATPase_C_sf"/>
</dbReference>
<evidence type="ECO:0000256" key="13">
    <source>
        <dbReference type="SAM" id="Phobius"/>
    </source>
</evidence>
<reference evidence="18 19" key="1">
    <citation type="submission" date="2018-04" db="EMBL/GenBank/DDBJ databases">
        <title>Genomic Encyclopedia of Archaeal and Bacterial Type Strains, Phase II (KMG-II): from individual species to whole genera.</title>
        <authorList>
            <person name="Goeker M."/>
        </authorList>
    </citation>
    <scope>NUCLEOTIDE SEQUENCE [LARGE SCALE GENOMIC DNA]</scope>
    <source>
        <strain evidence="18 19">DSM 26809</strain>
    </source>
</reference>
<accession>A0A2T5J9A5</accession>
<keyword evidence="13" id="KW-1133">Transmembrane helix</keyword>
<evidence type="ECO:0000256" key="1">
    <source>
        <dbReference type="ARBA" id="ARBA00000085"/>
    </source>
</evidence>
<dbReference type="SUPFAM" id="SSF52172">
    <property type="entry name" value="CheY-like"/>
    <property type="match status" value="1"/>
</dbReference>
<dbReference type="InterPro" id="IPR004358">
    <property type="entry name" value="Sig_transdc_His_kin-like_C"/>
</dbReference>
<evidence type="ECO:0000256" key="5">
    <source>
        <dbReference type="ARBA" id="ARBA00022741"/>
    </source>
</evidence>
<dbReference type="InterPro" id="IPR011123">
    <property type="entry name" value="Y_Y_Y"/>
</dbReference>
<dbReference type="PANTHER" id="PTHR43547:SF2">
    <property type="entry name" value="HYBRID SIGNAL TRANSDUCTION HISTIDINE KINASE C"/>
    <property type="match status" value="1"/>
</dbReference>
<keyword evidence="13" id="KW-0812">Transmembrane</keyword>
<dbReference type="InterPro" id="IPR003661">
    <property type="entry name" value="HisK_dim/P_dom"/>
</dbReference>
<feature type="transmembrane region" description="Helical" evidence="13">
    <location>
        <begin position="794"/>
        <end position="811"/>
    </location>
</feature>
<dbReference type="Gene3D" id="3.40.50.2300">
    <property type="match status" value="1"/>
</dbReference>
<gene>
    <name evidence="18" type="ORF">C8P68_104135</name>
</gene>
<keyword evidence="13" id="KW-0472">Membrane</keyword>
<evidence type="ECO:0000259" key="16">
    <source>
        <dbReference type="PROSITE" id="PS50109"/>
    </source>
</evidence>
<evidence type="ECO:0000256" key="6">
    <source>
        <dbReference type="ARBA" id="ARBA00022777"/>
    </source>
</evidence>
<dbReference type="FunFam" id="2.60.40.10:FF:000791">
    <property type="entry name" value="Two-component system sensor histidine kinase/response regulator"/>
    <property type="match status" value="1"/>
</dbReference>
<dbReference type="FunFam" id="3.30.565.10:FF:000037">
    <property type="entry name" value="Hybrid sensor histidine kinase/response regulator"/>
    <property type="match status" value="1"/>
</dbReference>
<dbReference type="GO" id="GO:0005524">
    <property type="term" value="F:ATP binding"/>
    <property type="evidence" value="ECO:0007669"/>
    <property type="project" value="UniProtKB-KW"/>
</dbReference>
<feature type="domain" description="Histidine kinase" evidence="16">
    <location>
        <begin position="859"/>
        <end position="1080"/>
    </location>
</feature>
<feature type="domain" description="HTH araC/xylS-type" evidence="15">
    <location>
        <begin position="1267"/>
        <end position="1366"/>
    </location>
</feature>
<dbReference type="Gene3D" id="1.10.10.60">
    <property type="entry name" value="Homeodomain-like"/>
    <property type="match status" value="2"/>
</dbReference>
<evidence type="ECO:0000256" key="12">
    <source>
        <dbReference type="PROSITE-ProRule" id="PRU00169"/>
    </source>
</evidence>
<dbReference type="InterPro" id="IPR018062">
    <property type="entry name" value="HTH_AraC-typ_CS"/>
</dbReference>
<comment type="caution">
    <text evidence="18">The sequence shown here is derived from an EMBL/GenBank/DDBJ whole genome shotgun (WGS) entry which is preliminary data.</text>
</comment>
<dbReference type="SMART" id="SM00388">
    <property type="entry name" value="HisKA"/>
    <property type="match status" value="1"/>
</dbReference>
<dbReference type="InterPro" id="IPR001789">
    <property type="entry name" value="Sig_transdc_resp-reg_receiver"/>
</dbReference>
<dbReference type="GO" id="GO:0000155">
    <property type="term" value="F:phosphorelay sensor kinase activity"/>
    <property type="evidence" value="ECO:0007669"/>
    <property type="project" value="InterPro"/>
</dbReference>
<protein>
    <recommendedName>
        <fullName evidence="2">histidine kinase</fullName>
        <ecNumber evidence="2">2.7.13.3</ecNumber>
    </recommendedName>
</protein>
<dbReference type="PROSITE" id="PS50110">
    <property type="entry name" value="RESPONSE_REGULATORY"/>
    <property type="match status" value="1"/>
</dbReference>
<keyword evidence="4" id="KW-0808">Transferase</keyword>
<dbReference type="InterPro" id="IPR011110">
    <property type="entry name" value="Reg_prop"/>
</dbReference>
<dbReference type="InterPro" id="IPR015943">
    <property type="entry name" value="WD40/YVTN_repeat-like_dom_sf"/>
</dbReference>
<dbReference type="EC" id="2.7.13.3" evidence="2"/>
<dbReference type="Gene3D" id="1.10.287.130">
    <property type="match status" value="1"/>
</dbReference>
<keyword evidence="19" id="KW-1185">Reference proteome</keyword>
<keyword evidence="10" id="KW-0238">DNA-binding</keyword>
<organism evidence="18 19">
    <name type="scientific">Mucilaginibacter yixingensis</name>
    <dbReference type="NCBI Taxonomy" id="1295612"/>
    <lineage>
        <taxon>Bacteria</taxon>
        <taxon>Pseudomonadati</taxon>
        <taxon>Bacteroidota</taxon>
        <taxon>Sphingobacteriia</taxon>
        <taxon>Sphingobacteriales</taxon>
        <taxon>Sphingobacteriaceae</taxon>
        <taxon>Mucilaginibacter</taxon>
    </lineage>
</organism>
<dbReference type="EMBL" id="QAOQ01000004">
    <property type="protein sequence ID" value="PTQ96650.1"/>
    <property type="molecule type" value="Genomic_DNA"/>
</dbReference>
<feature type="signal peptide" evidence="14">
    <location>
        <begin position="1"/>
        <end position="18"/>
    </location>
</feature>
<evidence type="ECO:0000256" key="3">
    <source>
        <dbReference type="ARBA" id="ARBA00022553"/>
    </source>
</evidence>
<dbReference type="InterPro" id="IPR018060">
    <property type="entry name" value="HTH_AraC"/>
</dbReference>
<dbReference type="SUPFAM" id="SSF46689">
    <property type="entry name" value="Homeodomain-like"/>
    <property type="match status" value="1"/>
</dbReference>
<dbReference type="CDD" id="cd00082">
    <property type="entry name" value="HisKA"/>
    <property type="match status" value="1"/>
</dbReference>
<evidence type="ECO:0000259" key="15">
    <source>
        <dbReference type="PROSITE" id="PS01124"/>
    </source>
</evidence>
<dbReference type="Pfam" id="PF02518">
    <property type="entry name" value="HATPase_c"/>
    <property type="match status" value="1"/>
</dbReference>
<dbReference type="SUPFAM" id="SSF47384">
    <property type="entry name" value="Homodimeric domain of signal transducing histidine kinase"/>
    <property type="match status" value="1"/>
</dbReference>
<evidence type="ECO:0000256" key="10">
    <source>
        <dbReference type="ARBA" id="ARBA00023125"/>
    </source>
</evidence>
<dbReference type="Pfam" id="PF00072">
    <property type="entry name" value="Response_reg"/>
    <property type="match status" value="1"/>
</dbReference>
<feature type="domain" description="Response regulatory" evidence="17">
    <location>
        <begin position="1120"/>
        <end position="1235"/>
    </location>
</feature>
<keyword evidence="3 12" id="KW-0597">Phosphoprotein</keyword>
<evidence type="ECO:0000256" key="7">
    <source>
        <dbReference type="ARBA" id="ARBA00022840"/>
    </source>
</evidence>
<evidence type="ECO:0000256" key="9">
    <source>
        <dbReference type="ARBA" id="ARBA00023015"/>
    </source>
</evidence>
<dbReference type="Proteomes" id="UP000244168">
    <property type="component" value="Unassembled WGS sequence"/>
</dbReference>
<dbReference type="Gene3D" id="2.130.10.10">
    <property type="entry name" value="YVTN repeat-like/Quinoprotein amine dehydrogenase"/>
    <property type="match status" value="3"/>
</dbReference>